<dbReference type="Proteomes" id="UP000199158">
    <property type="component" value="Unassembled WGS sequence"/>
</dbReference>
<evidence type="ECO:0000259" key="1">
    <source>
        <dbReference type="Pfam" id="PF14502"/>
    </source>
</evidence>
<dbReference type="EMBL" id="FOCG01000001">
    <property type="protein sequence ID" value="SEM55537.1"/>
    <property type="molecule type" value="Genomic_DNA"/>
</dbReference>
<proteinExistence type="predicted"/>
<dbReference type="InterPro" id="IPR041444">
    <property type="entry name" value="HTH_41"/>
</dbReference>
<gene>
    <name evidence="3" type="ORF">SAMN05216180_0553</name>
</gene>
<dbReference type="STRING" id="474960.SAMN05216180_0553"/>
<evidence type="ECO:0000313" key="4">
    <source>
        <dbReference type="Proteomes" id="UP000199158"/>
    </source>
</evidence>
<dbReference type="NCBIfam" id="NF041241">
    <property type="entry name" value="YhfZ_full"/>
    <property type="match status" value="1"/>
</dbReference>
<keyword evidence="4" id="KW-1185">Reference proteome</keyword>
<accession>A0A1H7ZDG9</accession>
<protein>
    <submittedName>
        <fullName evidence="3">Helix-turn-helix domain-containing protein</fullName>
    </submittedName>
</protein>
<sequence length="305" mass="34452">MDSILMQKAGLATRDIARIIATLNDGDRLPTVTQLSTNLETARGNIQLGLDNLKKMGAVELTPRGHLGTFVSNIDYLKLLQICGKDGFVGVMPLPYSKRYEGLATGIYSCINADGLRSGIAFMRGSENRIRSLNEGRYDFLVLSRLSFDYYNENGHFLKQICNLGDNSYVGKHMVIVRKGFSGNWDKIRVGIDDSSVDQRLMTLSYFLDKKVVLIPMIYNQIFSYLQKETIDAVVWNTDDMDFEARGFETCALNDFDMCSHASQAVIACRNDDTLTARLLEQMLSVHTIQQQQTEVINEQRVPRY</sequence>
<evidence type="ECO:0000313" key="3">
    <source>
        <dbReference type="EMBL" id="SEM55537.1"/>
    </source>
</evidence>
<reference evidence="3 4" key="1">
    <citation type="submission" date="2016-10" db="EMBL/GenBank/DDBJ databases">
        <authorList>
            <person name="de Groot N.N."/>
        </authorList>
    </citation>
    <scope>NUCLEOTIDE SEQUENCE [LARGE SCALE GENOMIC DNA]</scope>
    <source>
        <strain evidence="3 4">CGMCC 1.5070</strain>
    </source>
</reference>
<dbReference type="Pfam" id="PF14502">
    <property type="entry name" value="HTH_41"/>
    <property type="match status" value="1"/>
</dbReference>
<dbReference type="RefSeq" id="WP_092751400.1">
    <property type="nucleotide sequence ID" value="NZ_FOCG01000001.1"/>
</dbReference>
<dbReference type="Gene3D" id="1.10.10.10">
    <property type="entry name" value="Winged helix-like DNA-binding domain superfamily/Winged helix DNA-binding domain"/>
    <property type="match status" value="1"/>
</dbReference>
<dbReference type="OrthoDB" id="147067at2"/>
<evidence type="ECO:0000259" key="2">
    <source>
        <dbReference type="Pfam" id="PF14503"/>
    </source>
</evidence>
<dbReference type="InterPro" id="IPR032791">
    <property type="entry name" value="YhfZ_C"/>
</dbReference>
<dbReference type="InterPro" id="IPR036388">
    <property type="entry name" value="WH-like_DNA-bd_sf"/>
</dbReference>
<feature type="domain" description="Uncharacterised protein YhfZ C-terminal" evidence="2">
    <location>
        <begin position="75"/>
        <end position="305"/>
    </location>
</feature>
<dbReference type="Pfam" id="PF14503">
    <property type="entry name" value="YhfZ_C"/>
    <property type="match status" value="1"/>
</dbReference>
<organism evidence="3 4">
    <name type="scientific">Hydrogenoanaerobacterium saccharovorans</name>
    <dbReference type="NCBI Taxonomy" id="474960"/>
    <lineage>
        <taxon>Bacteria</taxon>
        <taxon>Bacillati</taxon>
        <taxon>Bacillota</taxon>
        <taxon>Clostridia</taxon>
        <taxon>Eubacteriales</taxon>
        <taxon>Oscillospiraceae</taxon>
        <taxon>Hydrogenoanaerobacterium</taxon>
    </lineage>
</organism>
<dbReference type="SUPFAM" id="SSF53850">
    <property type="entry name" value="Periplasmic binding protein-like II"/>
    <property type="match status" value="1"/>
</dbReference>
<name>A0A1H7ZDG9_9FIRM</name>
<dbReference type="AlphaFoldDB" id="A0A1H7ZDG9"/>
<dbReference type="Gene3D" id="3.40.190.10">
    <property type="entry name" value="Periplasmic binding protein-like II"/>
    <property type="match status" value="2"/>
</dbReference>
<feature type="domain" description="YhfZ helix-turn-helix" evidence="1">
    <location>
        <begin position="25"/>
        <end position="71"/>
    </location>
</feature>